<dbReference type="GO" id="GO:0016020">
    <property type="term" value="C:membrane"/>
    <property type="evidence" value="ECO:0007669"/>
    <property type="project" value="UniProtKB-SubCell"/>
</dbReference>
<evidence type="ECO:0000313" key="7">
    <source>
        <dbReference type="EMBL" id="KFI18184.1"/>
    </source>
</evidence>
<evidence type="ECO:0000256" key="4">
    <source>
        <dbReference type="ARBA" id="ARBA00022989"/>
    </source>
</evidence>
<evidence type="ECO:0000256" key="2">
    <source>
        <dbReference type="ARBA" id="ARBA00022448"/>
    </source>
</evidence>
<evidence type="ECO:0000256" key="3">
    <source>
        <dbReference type="ARBA" id="ARBA00022692"/>
    </source>
</evidence>
<accession>A0A0E2YYB9</accession>
<feature type="transmembrane region" description="Helical" evidence="6">
    <location>
        <begin position="110"/>
        <end position="131"/>
    </location>
</feature>
<feature type="transmembrane region" description="Helical" evidence="6">
    <location>
        <begin position="52"/>
        <end position="73"/>
    </location>
</feature>
<dbReference type="Pfam" id="PF07690">
    <property type="entry name" value="MFS_1"/>
    <property type="match status" value="1"/>
</dbReference>
<evidence type="ECO:0000313" key="8">
    <source>
        <dbReference type="Proteomes" id="UP000028839"/>
    </source>
</evidence>
<dbReference type="EMBL" id="JPGN01000087">
    <property type="protein sequence ID" value="KFI18184.1"/>
    <property type="molecule type" value="Genomic_DNA"/>
</dbReference>
<dbReference type="PANTHER" id="PTHR12778">
    <property type="entry name" value="SOLUTE CARRIER FAMILY 33 ACETYL-COA TRANSPORTER -RELATED"/>
    <property type="match status" value="1"/>
</dbReference>
<feature type="transmembrane region" description="Helical" evidence="6">
    <location>
        <begin position="152"/>
        <end position="172"/>
    </location>
</feature>
<protein>
    <recommendedName>
        <fullName evidence="9">AmpG family muropeptide MFS transporter</fullName>
    </recommendedName>
</protein>
<feature type="transmembrane region" description="Helical" evidence="6">
    <location>
        <begin position="226"/>
        <end position="248"/>
    </location>
</feature>
<dbReference type="InterPro" id="IPR036259">
    <property type="entry name" value="MFS_trans_sf"/>
</dbReference>
<evidence type="ECO:0000256" key="1">
    <source>
        <dbReference type="ARBA" id="ARBA00004141"/>
    </source>
</evidence>
<dbReference type="NCBIfam" id="TIGR00901">
    <property type="entry name" value="2A0125"/>
    <property type="match status" value="1"/>
</dbReference>
<feature type="transmembrane region" description="Helical" evidence="6">
    <location>
        <begin position="382"/>
        <end position="400"/>
    </location>
</feature>
<gene>
    <name evidence="7" type="ORF">IB75_15945</name>
</gene>
<dbReference type="HOGENOM" id="CLU_029352_1_1_6"/>
<keyword evidence="5 6" id="KW-0472">Membrane</keyword>
<feature type="transmembrane region" description="Helical" evidence="6">
    <location>
        <begin position="355"/>
        <end position="376"/>
    </location>
</feature>
<dbReference type="Gene3D" id="1.20.1250.20">
    <property type="entry name" value="MFS general substrate transporter like domains"/>
    <property type="match status" value="2"/>
</dbReference>
<sequence>MIKAGRKYLRVIFSGRMVVVSLMGFSSGLPLLLTGSVLQAWMQQEGVDLGTIGLFALVGLPYTLKFLWAPFLDRYSLGGMGRRRGWLLRVQIGLILALVGLSLTEPAINPMGVAAAALLVTFFSATQDIVIDAHRRESLADHELGLGSSLYVNGYRVGLLLASSGGLILADYMPFSQVYQLLALAMLIGVFTTLLAPEPSIAADAPKTFYEAVIAPFLEYFCRPNAFLILLFILLYKIGDIMASHMSIPFYLDLGYSKTEIGAIVKGFGFWATVFGGLAGGIVMLRLGIYRALWTFGLLQSISTAGFAVLGAYGYSLPGLAAVIAFENLSGGMGTAAYVAFMSSLTNKKFTATQYALLSSLMGIPRVIVAAPTGFLAASFGWVAFFSCCALIAVPGLLLLRRFRSW</sequence>
<dbReference type="AlphaFoldDB" id="A0A0E2YYB9"/>
<dbReference type="SUPFAM" id="SSF103473">
    <property type="entry name" value="MFS general substrate transporter"/>
    <property type="match status" value="1"/>
</dbReference>
<evidence type="ECO:0000256" key="6">
    <source>
        <dbReference type="SAM" id="Phobius"/>
    </source>
</evidence>
<dbReference type="Proteomes" id="UP000028839">
    <property type="component" value="Unassembled WGS sequence"/>
</dbReference>
<proteinExistence type="predicted"/>
<evidence type="ECO:0008006" key="9">
    <source>
        <dbReference type="Google" id="ProtNLM"/>
    </source>
</evidence>
<comment type="subcellular location">
    <subcellularLocation>
        <location evidence="1">Membrane</location>
        <topology evidence="1">Multi-pass membrane protein</topology>
    </subcellularLocation>
</comment>
<organism evidence="7 8">
    <name type="scientific">Nitrosococcus oceani C-27</name>
    <dbReference type="NCBI Taxonomy" id="314279"/>
    <lineage>
        <taxon>Bacteria</taxon>
        <taxon>Pseudomonadati</taxon>
        <taxon>Pseudomonadota</taxon>
        <taxon>Gammaproteobacteria</taxon>
        <taxon>Chromatiales</taxon>
        <taxon>Chromatiaceae</taxon>
        <taxon>Nitrosococcus</taxon>
    </lineage>
</organism>
<reference evidence="7 8" key="1">
    <citation type="submission" date="2014-07" db="EMBL/GenBank/DDBJ databases">
        <title>Comparative analysis of Nitrosococcus oceani genome inventories of strains from Pacific and Atlantic gyres.</title>
        <authorList>
            <person name="Lim C.K."/>
            <person name="Wang L."/>
            <person name="Sayavedra-Soto L.A."/>
            <person name="Klotz M.G."/>
        </authorList>
    </citation>
    <scope>NUCLEOTIDE SEQUENCE [LARGE SCALE GENOMIC DNA]</scope>
    <source>
        <strain evidence="7 8">C-27</strain>
    </source>
</reference>
<dbReference type="CDD" id="cd17486">
    <property type="entry name" value="MFS_AmpG_like"/>
    <property type="match status" value="1"/>
</dbReference>
<dbReference type="GO" id="GO:0022857">
    <property type="term" value="F:transmembrane transporter activity"/>
    <property type="evidence" value="ECO:0007669"/>
    <property type="project" value="InterPro"/>
</dbReference>
<keyword evidence="3 6" id="KW-0812">Transmembrane</keyword>
<name>A0A0E2YYB9_9GAMM</name>
<feature type="transmembrane region" description="Helical" evidence="6">
    <location>
        <begin position="85"/>
        <end position="104"/>
    </location>
</feature>
<dbReference type="PANTHER" id="PTHR12778:SF10">
    <property type="entry name" value="MAJOR FACILITATOR SUPERFAMILY DOMAIN-CONTAINING PROTEIN 3"/>
    <property type="match status" value="1"/>
</dbReference>
<feature type="transmembrane region" description="Helical" evidence="6">
    <location>
        <begin position="292"/>
        <end position="313"/>
    </location>
</feature>
<evidence type="ECO:0000256" key="5">
    <source>
        <dbReference type="ARBA" id="ARBA00023136"/>
    </source>
</evidence>
<feature type="transmembrane region" description="Helical" evidence="6">
    <location>
        <begin position="178"/>
        <end position="197"/>
    </location>
</feature>
<comment type="caution">
    <text evidence="7">The sequence shown here is derived from an EMBL/GenBank/DDBJ whole genome shotgun (WGS) entry which is preliminary data.</text>
</comment>
<dbReference type="InterPro" id="IPR011701">
    <property type="entry name" value="MFS"/>
</dbReference>
<feature type="transmembrane region" description="Helical" evidence="6">
    <location>
        <begin position="319"/>
        <end position="343"/>
    </location>
</feature>
<keyword evidence="2" id="KW-0813">Transport</keyword>
<dbReference type="InterPro" id="IPR004752">
    <property type="entry name" value="AmpG_permease/AT-1"/>
</dbReference>
<keyword evidence="4 6" id="KW-1133">Transmembrane helix</keyword>
<feature type="transmembrane region" description="Helical" evidence="6">
    <location>
        <begin position="268"/>
        <end position="285"/>
    </location>
</feature>
<feature type="transmembrane region" description="Helical" evidence="6">
    <location>
        <begin position="12"/>
        <end position="32"/>
    </location>
</feature>